<name>A0ABQ9JL02_9CUCU</name>
<evidence type="ECO:0000313" key="7">
    <source>
        <dbReference type="Proteomes" id="UP001162164"/>
    </source>
</evidence>
<evidence type="ECO:0000256" key="2">
    <source>
        <dbReference type="ARBA" id="ARBA00005620"/>
    </source>
</evidence>
<comment type="caution">
    <text evidence="6">The sequence shown here is derived from an EMBL/GenBank/DDBJ whole genome shotgun (WGS) entry which is preliminary data.</text>
</comment>
<dbReference type="SUPFAM" id="SSF52047">
    <property type="entry name" value="RNI-like"/>
    <property type="match status" value="1"/>
</dbReference>
<evidence type="ECO:0000256" key="3">
    <source>
        <dbReference type="ARBA" id="ARBA00022490"/>
    </source>
</evidence>
<keyword evidence="4" id="KW-0175">Coiled coil</keyword>
<evidence type="ECO:0000256" key="5">
    <source>
        <dbReference type="ARBA" id="ARBA00023212"/>
    </source>
</evidence>
<dbReference type="PANTHER" id="PTHR33668">
    <property type="entry name" value="PROTEIN BRICK1"/>
    <property type="match status" value="1"/>
</dbReference>
<sequence>MATPNRGETVQKQIQQDWLNREYIEIITINLSCRSKLAVLNEKLTTLERKIDYLEACFNAVDEERFKVLGPDRTCAEWILRNGGAVKWVNSNELLKDYNELPNEGTTFHIQEIDASNASIMQNGFAHFNGCNYITKIIFHECNYLENGSFEGLKYLKNSLLFLQISSCPNITENGLFPLKILSKLKQLVMLNLIAVKNKDKVLQNLKK</sequence>
<evidence type="ECO:0000313" key="6">
    <source>
        <dbReference type="EMBL" id="KAJ8978705.1"/>
    </source>
</evidence>
<dbReference type="Gene3D" id="1.20.5.110">
    <property type="match status" value="1"/>
</dbReference>
<protein>
    <recommendedName>
        <fullName evidence="8">ATP synthase subunit s, mitochondrial</fullName>
    </recommendedName>
</protein>
<dbReference type="EMBL" id="JAPWTJ010000409">
    <property type="protein sequence ID" value="KAJ8978705.1"/>
    <property type="molecule type" value="Genomic_DNA"/>
</dbReference>
<keyword evidence="7" id="KW-1185">Reference proteome</keyword>
<keyword evidence="5" id="KW-0206">Cytoskeleton</keyword>
<organism evidence="6 7">
    <name type="scientific">Molorchus minor</name>
    <dbReference type="NCBI Taxonomy" id="1323400"/>
    <lineage>
        <taxon>Eukaryota</taxon>
        <taxon>Metazoa</taxon>
        <taxon>Ecdysozoa</taxon>
        <taxon>Arthropoda</taxon>
        <taxon>Hexapoda</taxon>
        <taxon>Insecta</taxon>
        <taxon>Pterygota</taxon>
        <taxon>Neoptera</taxon>
        <taxon>Endopterygota</taxon>
        <taxon>Coleoptera</taxon>
        <taxon>Polyphaga</taxon>
        <taxon>Cucujiformia</taxon>
        <taxon>Chrysomeloidea</taxon>
        <taxon>Cerambycidae</taxon>
        <taxon>Lamiinae</taxon>
        <taxon>Monochamini</taxon>
        <taxon>Molorchus</taxon>
    </lineage>
</organism>
<dbReference type="Gene3D" id="3.80.10.10">
    <property type="entry name" value="Ribonuclease Inhibitor"/>
    <property type="match status" value="1"/>
</dbReference>
<accession>A0ABQ9JL02</accession>
<dbReference type="PANTHER" id="PTHR33668:SF1">
    <property type="entry name" value="PROTEIN BRICK1"/>
    <property type="match status" value="1"/>
</dbReference>
<comment type="subcellular location">
    <subcellularLocation>
        <location evidence="1">Cytoplasm</location>
        <location evidence="1">Cytoskeleton</location>
    </subcellularLocation>
</comment>
<evidence type="ECO:0000256" key="4">
    <source>
        <dbReference type="ARBA" id="ARBA00023054"/>
    </source>
</evidence>
<reference evidence="6" key="1">
    <citation type="journal article" date="2023" name="Insect Mol. Biol.">
        <title>Genome sequencing provides insights into the evolution of gene families encoding plant cell wall-degrading enzymes in longhorned beetles.</title>
        <authorList>
            <person name="Shin N.R."/>
            <person name="Okamura Y."/>
            <person name="Kirsch R."/>
            <person name="Pauchet Y."/>
        </authorList>
    </citation>
    <scope>NUCLEOTIDE SEQUENCE</scope>
    <source>
        <strain evidence="6">MMC_N1</strain>
    </source>
</reference>
<dbReference type="InterPro" id="IPR033378">
    <property type="entry name" value="BRICK1"/>
</dbReference>
<dbReference type="Proteomes" id="UP001162164">
    <property type="component" value="Unassembled WGS sequence"/>
</dbReference>
<dbReference type="InterPro" id="IPR032675">
    <property type="entry name" value="LRR_dom_sf"/>
</dbReference>
<keyword evidence="3" id="KW-0963">Cytoplasm</keyword>
<evidence type="ECO:0008006" key="8">
    <source>
        <dbReference type="Google" id="ProtNLM"/>
    </source>
</evidence>
<gene>
    <name evidence="6" type="ORF">NQ317_015953</name>
</gene>
<evidence type="ECO:0000256" key="1">
    <source>
        <dbReference type="ARBA" id="ARBA00004245"/>
    </source>
</evidence>
<comment type="similarity">
    <text evidence="2">Belongs to the BRK1 family.</text>
</comment>
<proteinExistence type="inferred from homology"/>